<dbReference type="EMBL" id="FNCO01000019">
    <property type="protein sequence ID" value="SDI95161.1"/>
    <property type="molecule type" value="Genomic_DNA"/>
</dbReference>
<proteinExistence type="predicted"/>
<dbReference type="STRING" id="89065.SAMN05216605_11989"/>
<feature type="transmembrane region" description="Helical" evidence="1">
    <location>
        <begin position="49"/>
        <end position="66"/>
    </location>
</feature>
<accession>A0A1G8PRQ3</accession>
<reference evidence="3" key="1">
    <citation type="submission" date="2016-10" db="EMBL/GenBank/DDBJ databases">
        <authorList>
            <person name="Varghese N."/>
            <person name="Submissions S."/>
        </authorList>
    </citation>
    <scope>NUCLEOTIDE SEQUENCE [LARGE SCALE GENOMIC DNA]</scope>
    <source>
        <strain evidence="3">ATCC 700689</strain>
    </source>
</reference>
<feature type="transmembrane region" description="Helical" evidence="1">
    <location>
        <begin position="127"/>
        <end position="156"/>
    </location>
</feature>
<keyword evidence="3" id="KW-1185">Reference proteome</keyword>
<keyword evidence="1" id="KW-0472">Membrane</keyword>
<evidence type="ECO:0000313" key="3">
    <source>
        <dbReference type="Proteomes" id="UP000182894"/>
    </source>
</evidence>
<evidence type="ECO:0000313" key="2">
    <source>
        <dbReference type="EMBL" id="SDI95161.1"/>
    </source>
</evidence>
<keyword evidence="1" id="KW-1133">Transmembrane helix</keyword>
<evidence type="ECO:0000256" key="1">
    <source>
        <dbReference type="SAM" id="Phobius"/>
    </source>
</evidence>
<name>A0A1G8PRQ3_9PSED</name>
<dbReference type="OrthoDB" id="7012629at2"/>
<organism evidence="2 3">
    <name type="scientific">Pseudomonas abietaniphila</name>
    <dbReference type="NCBI Taxonomy" id="89065"/>
    <lineage>
        <taxon>Bacteria</taxon>
        <taxon>Pseudomonadati</taxon>
        <taxon>Pseudomonadota</taxon>
        <taxon>Gammaproteobacteria</taxon>
        <taxon>Pseudomonadales</taxon>
        <taxon>Pseudomonadaceae</taxon>
        <taxon>Pseudomonas</taxon>
    </lineage>
</organism>
<feature type="transmembrane region" description="Helical" evidence="1">
    <location>
        <begin position="23"/>
        <end position="43"/>
    </location>
</feature>
<dbReference type="RefSeq" id="WP_074757786.1">
    <property type="nucleotide sequence ID" value="NZ_FNCO01000019.1"/>
</dbReference>
<protein>
    <submittedName>
        <fullName evidence="2">Uncharacterized protein</fullName>
    </submittedName>
</protein>
<keyword evidence="1" id="KW-0812">Transmembrane</keyword>
<dbReference type="AlphaFoldDB" id="A0A1G8PRQ3"/>
<gene>
    <name evidence="2" type="ORF">SAMN05216605_11989</name>
</gene>
<feature type="transmembrane region" description="Helical" evidence="1">
    <location>
        <begin position="87"/>
        <end position="107"/>
    </location>
</feature>
<sequence length="286" mass="31823">MREALLRRMKAKLWPPLPLWDHLYRAAFATGVSALAVLLLTLGSLFERMAFLCWALASTGFCIWLTNHAIRLWRFPASKFLATWMHAGLLLLGYLMARWCVALGLGLPVKDFDGSVAVMTILCTVLMYFAAFLASCVVVALGCLLLAPVLESAWIISTSPKRESLRQMLANRFGIRFFYQPSTERKQTGINLFAHWIGGLCVVCGLGTAAPRFLDSSLNDPQLVKRIAYYVDYHFPARYPGVADGQHFTLHDNNVISLARNVDGKIEIAVGVIDPLKGITLLSPYE</sequence>
<dbReference type="Proteomes" id="UP000182894">
    <property type="component" value="Unassembled WGS sequence"/>
</dbReference>